<comment type="subunit">
    <text evidence="9">Homodimer.</text>
</comment>
<dbReference type="EC" id="2.7.2.1" evidence="9"/>
<dbReference type="GO" id="GO:0005829">
    <property type="term" value="C:cytosol"/>
    <property type="evidence" value="ECO:0007669"/>
    <property type="project" value="TreeGrafter"/>
</dbReference>
<evidence type="ECO:0000256" key="3">
    <source>
        <dbReference type="ARBA" id="ARBA00022679"/>
    </source>
</evidence>
<evidence type="ECO:0000256" key="7">
    <source>
        <dbReference type="ARBA" id="ARBA00022840"/>
    </source>
</evidence>
<dbReference type="PRINTS" id="PR00471">
    <property type="entry name" value="ACETATEKNASE"/>
</dbReference>
<comment type="subcellular location">
    <subcellularLocation>
        <location evidence="9">Cytoplasm</location>
    </subcellularLocation>
</comment>
<dbReference type="GO" id="GO:0008776">
    <property type="term" value="F:acetate kinase activity"/>
    <property type="evidence" value="ECO:0007669"/>
    <property type="project" value="UniProtKB-UniRule"/>
</dbReference>
<dbReference type="SUPFAM" id="SSF53067">
    <property type="entry name" value="Actin-like ATPase domain"/>
    <property type="match status" value="2"/>
</dbReference>
<feature type="binding site" evidence="9">
    <location>
        <position position="402"/>
    </location>
    <ligand>
        <name>Mg(2+)</name>
        <dbReference type="ChEBI" id="CHEBI:18420"/>
    </ligand>
</feature>
<dbReference type="Pfam" id="PF00871">
    <property type="entry name" value="Acetate_kinase"/>
    <property type="match status" value="1"/>
</dbReference>
<dbReference type="InterPro" id="IPR023865">
    <property type="entry name" value="Aliphatic_acid_kinase_CS"/>
</dbReference>
<keyword evidence="5 9" id="KW-0547">Nucleotide-binding</keyword>
<reference evidence="11 12" key="1">
    <citation type="submission" date="2014-05" db="EMBL/GenBank/DDBJ databases">
        <title>Whole genome shotgun sequence of Rhizobium rhizogenes NBRC 13257.</title>
        <authorList>
            <person name="Katano-Makiyama Y."/>
            <person name="Hosoyama A."/>
            <person name="Hashimoto M."/>
            <person name="Hosoyama Y."/>
            <person name="Noguchi M."/>
            <person name="Tsuchikane K."/>
            <person name="Kimura A."/>
            <person name="Ohji S."/>
            <person name="Ichikawa N."/>
            <person name="Yamazoe A."/>
            <person name="Fujita N."/>
        </authorList>
    </citation>
    <scope>NUCLEOTIDE SEQUENCE [LARGE SCALE GENOMIC DNA]</scope>
    <source>
        <strain evidence="11 12">NBRC 13257</strain>
    </source>
</reference>
<dbReference type="EMBL" id="BAYX01000003">
    <property type="protein sequence ID" value="GAJ92276.1"/>
    <property type="molecule type" value="Genomic_DNA"/>
</dbReference>
<feature type="binding site" evidence="9">
    <location>
        <position position="116"/>
    </location>
    <ligand>
        <name>substrate</name>
    </ligand>
</feature>
<comment type="cofactor">
    <cofactor evidence="9">
        <name>Mg(2+)</name>
        <dbReference type="ChEBI" id="CHEBI:18420"/>
    </cofactor>
    <cofactor evidence="9">
        <name>Mn(2+)</name>
        <dbReference type="ChEBI" id="CHEBI:29035"/>
    </cofactor>
    <text evidence="9">Mg(2+). Can also accept Mn(2+).</text>
</comment>
<dbReference type="PIRSF" id="PIRSF000722">
    <property type="entry name" value="Acetate_prop_kin"/>
    <property type="match status" value="1"/>
</dbReference>
<name>A0AA87U351_RHIRH</name>
<dbReference type="InterPro" id="IPR043129">
    <property type="entry name" value="ATPase_NBD"/>
</dbReference>
<dbReference type="GO" id="GO:0000287">
    <property type="term" value="F:magnesium ion binding"/>
    <property type="evidence" value="ECO:0007669"/>
    <property type="project" value="UniProtKB-UniRule"/>
</dbReference>
<protein>
    <recommendedName>
        <fullName evidence="9">Acetate kinase</fullName>
        <ecNumber evidence="9">2.7.2.1</ecNumber>
    </recommendedName>
    <alternativeName>
        <fullName evidence="9">Acetokinase</fullName>
    </alternativeName>
</protein>
<keyword evidence="8 9" id="KW-0460">Magnesium</keyword>
<feature type="binding site" evidence="9">
    <location>
        <position position="34"/>
    </location>
    <ligand>
        <name>Mg(2+)</name>
        <dbReference type="ChEBI" id="CHEBI:18420"/>
    </ligand>
</feature>
<dbReference type="Proteomes" id="UP000026941">
    <property type="component" value="Unassembled WGS sequence"/>
</dbReference>
<keyword evidence="7 9" id="KW-0067">ATP-binding</keyword>
<evidence type="ECO:0000256" key="5">
    <source>
        <dbReference type="ARBA" id="ARBA00022741"/>
    </source>
</evidence>
<dbReference type="PANTHER" id="PTHR21060:SF21">
    <property type="entry name" value="ACETATE KINASE"/>
    <property type="match status" value="1"/>
</dbReference>
<comment type="caution">
    <text evidence="11">The sequence shown here is derived from an EMBL/GenBank/DDBJ whole genome shotgun (WGS) entry which is preliminary data.</text>
</comment>
<dbReference type="GO" id="GO:0006085">
    <property type="term" value="P:acetyl-CoA biosynthetic process"/>
    <property type="evidence" value="ECO:0007669"/>
    <property type="project" value="UniProtKB-UniRule"/>
</dbReference>
<keyword evidence="4 9" id="KW-0479">Metal-binding</keyword>
<feature type="binding site" evidence="9">
    <location>
        <position position="41"/>
    </location>
    <ligand>
        <name>ATP</name>
        <dbReference type="ChEBI" id="CHEBI:30616"/>
    </ligand>
</feature>
<comment type="pathway">
    <text evidence="9">Metabolic intermediate biosynthesis; acetyl-CoA biosynthesis; acetyl-CoA from acetate: step 1/2.</text>
</comment>
<comment type="catalytic activity">
    <reaction evidence="9">
        <text>acetate + ATP = acetyl phosphate + ADP</text>
        <dbReference type="Rhea" id="RHEA:11352"/>
        <dbReference type="ChEBI" id="CHEBI:22191"/>
        <dbReference type="ChEBI" id="CHEBI:30089"/>
        <dbReference type="ChEBI" id="CHEBI:30616"/>
        <dbReference type="ChEBI" id="CHEBI:456216"/>
        <dbReference type="EC" id="2.7.2.1"/>
    </reaction>
</comment>
<evidence type="ECO:0000256" key="6">
    <source>
        <dbReference type="ARBA" id="ARBA00022777"/>
    </source>
</evidence>
<feature type="binding site" evidence="9">
    <location>
        <begin position="231"/>
        <end position="235"/>
    </location>
    <ligand>
        <name>ATP</name>
        <dbReference type="ChEBI" id="CHEBI:30616"/>
    </ligand>
</feature>
<evidence type="ECO:0000256" key="4">
    <source>
        <dbReference type="ARBA" id="ARBA00022723"/>
    </source>
</evidence>
<dbReference type="Gene3D" id="3.30.420.40">
    <property type="match status" value="2"/>
</dbReference>
<gene>
    <name evidence="9 11" type="primary">ackA</name>
    <name evidence="11" type="ORF">RRH01S_03_03480</name>
</gene>
<dbReference type="InterPro" id="IPR000890">
    <property type="entry name" value="Aliphatic_acid_kin_short-chain"/>
</dbReference>
<feature type="binding site" evidence="9">
    <location>
        <begin position="306"/>
        <end position="308"/>
    </location>
    <ligand>
        <name>ATP</name>
        <dbReference type="ChEBI" id="CHEBI:30616"/>
    </ligand>
</feature>
<feature type="active site" description="Proton donor/acceptor" evidence="9">
    <location>
        <position position="173"/>
    </location>
</feature>
<keyword evidence="2 9" id="KW-0963">Cytoplasm</keyword>
<dbReference type="GO" id="GO:0005524">
    <property type="term" value="F:ATP binding"/>
    <property type="evidence" value="ECO:0007669"/>
    <property type="project" value="UniProtKB-KW"/>
</dbReference>
<proteinExistence type="inferred from homology"/>
<comment type="similarity">
    <text evidence="1 9 10">Belongs to the acetokinase family.</text>
</comment>
<comment type="function">
    <text evidence="9">Catalyzes the formation of acetyl phosphate from acetate and ATP. Can also catalyze the reverse reaction.</text>
</comment>
<dbReference type="AlphaFoldDB" id="A0AA87U351"/>
<dbReference type="HAMAP" id="MF_00020">
    <property type="entry name" value="Acetate_kinase"/>
    <property type="match status" value="1"/>
</dbReference>
<evidence type="ECO:0000256" key="9">
    <source>
        <dbReference type="HAMAP-Rule" id="MF_00020"/>
    </source>
</evidence>
<keyword evidence="6 9" id="KW-0418">Kinase</keyword>
<evidence type="ECO:0000256" key="8">
    <source>
        <dbReference type="ARBA" id="ARBA00022842"/>
    </source>
</evidence>
<evidence type="ECO:0000313" key="12">
    <source>
        <dbReference type="Proteomes" id="UP000026941"/>
    </source>
</evidence>
<dbReference type="PROSITE" id="PS01076">
    <property type="entry name" value="ACETATE_KINASE_2"/>
    <property type="match status" value="1"/>
</dbReference>
<organism evidence="11 12">
    <name type="scientific">Rhizobium rhizogenes NBRC 13257</name>
    <dbReference type="NCBI Taxonomy" id="1220581"/>
    <lineage>
        <taxon>Bacteria</taxon>
        <taxon>Pseudomonadati</taxon>
        <taxon>Pseudomonadota</taxon>
        <taxon>Alphaproteobacteria</taxon>
        <taxon>Hyphomicrobiales</taxon>
        <taxon>Rhizobiaceae</taxon>
        <taxon>Rhizobium/Agrobacterium group</taxon>
        <taxon>Rhizobium</taxon>
    </lineage>
</organism>
<evidence type="ECO:0000313" key="11">
    <source>
        <dbReference type="EMBL" id="GAJ92276.1"/>
    </source>
</evidence>
<dbReference type="GO" id="GO:0006083">
    <property type="term" value="P:acetate metabolic process"/>
    <property type="evidence" value="ECO:0007669"/>
    <property type="project" value="TreeGrafter"/>
</dbReference>
<feature type="site" description="Transition state stabilizer" evidence="9">
    <location>
        <position position="264"/>
    </location>
</feature>
<dbReference type="InterPro" id="IPR004372">
    <property type="entry name" value="Ac/propionate_kinase"/>
</dbReference>
<evidence type="ECO:0000256" key="10">
    <source>
        <dbReference type="RuleBase" id="RU003835"/>
    </source>
</evidence>
<dbReference type="NCBIfam" id="NF005462">
    <property type="entry name" value="PRK07058.1"/>
    <property type="match status" value="1"/>
</dbReference>
<accession>A0AA87U351</accession>
<evidence type="ECO:0000256" key="2">
    <source>
        <dbReference type="ARBA" id="ARBA00022490"/>
    </source>
</evidence>
<feature type="site" description="Transition state stabilizer" evidence="9">
    <location>
        <position position="204"/>
    </location>
</feature>
<evidence type="ECO:0000256" key="1">
    <source>
        <dbReference type="ARBA" id="ARBA00008748"/>
    </source>
</evidence>
<keyword evidence="3 9" id="KW-0808">Transferase</keyword>
<sequence>MFRRSRSLSAYRWETDFQTEGNIMTDANLLLTFNTGSSTIKIGLFQCNANEARRIGKGLIDFGRRPLSFHLTEGPAVFDTSLHAEDGVDLRNVISETFEVLGRHFDMDAVRAAGHRVVHGGDRFAGPVRLDEASISDIDGLTALAPLHQPQALRLIRAVQHLRPTLAQTASFDTAFHATQSDLVRRFALPRALHDHGIKRYGFHGLSYAFIAAELGRRAPKIAAGKVIVAHLGSGASLCALDGGKSRDCSMGFSTLDGIPMATRCGALDPGVVLHLLGPKGRTLRNIEDMFYHRSGLLGVSGISGDTRDLLKDERVAAREAIDLFTLRIAGEIGRMTATLGGLDGIVFTAGIGEHQPEIRAAICDRLRWMGLALDSEANAANATIVSTSASSVAAFVIATDEEQIIANEAFSVLAAE</sequence>
<dbReference type="NCBIfam" id="TIGR00016">
    <property type="entry name" value="ackA"/>
    <property type="match status" value="1"/>
</dbReference>
<feature type="binding site" evidence="9">
    <location>
        <begin position="351"/>
        <end position="355"/>
    </location>
    <ligand>
        <name>ATP</name>
        <dbReference type="ChEBI" id="CHEBI:30616"/>
    </ligand>
</feature>
<dbReference type="PANTHER" id="PTHR21060">
    <property type="entry name" value="ACETATE KINASE"/>
    <property type="match status" value="1"/>
</dbReference>